<evidence type="ECO:0000313" key="2">
    <source>
        <dbReference type="EMBL" id="WNC73250.1"/>
    </source>
</evidence>
<protein>
    <submittedName>
        <fullName evidence="2">UPF0149 family protein</fullName>
    </submittedName>
</protein>
<proteinExistence type="inferred from homology"/>
<dbReference type="PANTHER" id="PTHR37528:SF1">
    <property type="entry name" value="UPF0149 PROTEIN YGFB"/>
    <property type="match status" value="1"/>
</dbReference>
<accession>A0ABY9TZM1</accession>
<evidence type="ECO:0000313" key="3">
    <source>
        <dbReference type="Proteomes" id="UP001258994"/>
    </source>
</evidence>
<dbReference type="RefSeq" id="WP_348392362.1">
    <property type="nucleotide sequence ID" value="NZ_CP134145.1"/>
</dbReference>
<dbReference type="InterPro" id="IPR036255">
    <property type="entry name" value="YgfB-like_sf"/>
</dbReference>
<dbReference type="EMBL" id="CP134145">
    <property type="protein sequence ID" value="WNC73250.1"/>
    <property type="molecule type" value="Genomic_DNA"/>
</dbReference>
<evidence type="ECO:0000256" key="1">
    <source>
        <dbReference type="ARBA" id="ARBA00038308"/>
    </source>
</evidence>
<dbReference type="NCBIfam" id="TIGR02292">
    <property type="entry name" value="ygfB_yecA"/>
    <property type="match status" value="1"/>
</dbReference>
<dbReference type="Gene3D" id="1.20.120.740">
    <property type="entry name" value="YgfB uncharacterised protein family UPF0149, PF03695"/>
    <property type="match status" value="1"/>
</dbReference>
<dbReference type="Pfam" id="PF03695">
    <property type="entry name" value="UPF0149"/>
    <property type="match status" value="1"/>
</dbReference>
<dbReference type="InterPro" id="IPR011978">
    <property type="entry name" value="YgfB-like"/>
</dbReference>
<dbReference type="Proteomes" id="UP001258994">
    <property type="component" value="Chromosome"/>
</dbReference>
<sequence length="189" mass="20796">MSEQTSLSFASVQAALGGENFQGSASEIHGLLTGVISSGFAFEDDSYLSLISDFFNNGEGLGKNLKDLLKQLYGDIWQAVLDDNFSFQLLLPDDEEAMVERGPALSLWVQGFNLGFGLQQKDKTKFSEDVAEIIKDFGDIANLSSELEEDEETENAYYEILEYVRISALLCFAELGAKPDANNAENTLH</sequence>
<dbReference type="PANTHER" id="PTHR37528">
    <property type="entry name" value="UPF0149 PROTEIN YGFB"/>
    <property type="match status" value="1"/>
</dbReference>
<gene>
    <name evidence="2" type="ORF">RGQ13_04475</name>
</gene>
<organism evidence="2 3">
    <name type="scientific">Thalassotalea psychrophila</name>
    <dbReference type="NCBI Taxonomy" id="3065647"/>
    <lineage>
        <taxon>Bacteria</taxon>
        <taxon>Pseudomonadati</taxon>
        <taxon>Pseudomonadota</taxon>
        <taxon>Gammaproteobacteria</taxon>
        <taxon>Alteromonadales</taxon>
        <taxon>Colwelliaceae</taxon>
        <taxon>Thalassotalea</taxon>
    </lineage>
</organism>
<reference evidence="3" key="1">
    <citation type="submission" date="2023-09" db="EMBL/GenBank/DDBJ databases">
        <authorList>
            <person name="Li S."/>
            <person name="Li X."/>
            <person name="Zhang C."/>
            <person name="Zhao Z."/>
        </authorList>
    </citation>
    <scope>NUCLEOTIDE SEQUENCE [LARGE SCALE GENOMIC DNA]</scope>
    <source>
        <strain evidence="3">SQ149</strain>
    </source>
</reference>
<keyword evidence="3" id="KW-1185">Reference proteome</keyword>
<comment type="similarity">
    <text evidence="1">Belongs to the UPF0149 family.</text>
</comment>
<dbReference type="SUPFAM" id="SSF101327">
    <property type="entry name" value="YgfB-like"/>
    <property type="match status" value="1"/>
</dbReference>
<name>A0ABY9TZM1_9GAMM</name>